<dbReference type="RefSeq" id="WP_131983255.1">
    <property type="nucleotide sequence ID" value="NZ_SMKL01000026.1"/>
</dbReference>
<dbReference type="Proteomes" id="UP000295621">
    <property type="component" value="Unassembled WGS sequence"/>
</dbReference>
<organism evidence="3 4">
    <name type="scientific">Jiangella ureilytica</name>
    <dbReference type="NCBI Taxonomy" id="2530374"/>
    <lineage>
        <taxon>Bacteria</taxon>
        <taxon>Bacillati</taxon>
        <taxon>Actinomycetota</taxon>
        <taxon>Actinomycetes</taxon>
        <taxon>Jiangellales</taxon>
        <taxon>Jiangellaceae</taxon>
        <taxon>Jiangella</taxon>
    </lineage>
</organism>
<dbReference type="InterPro" id="IPR036291">
    <property type="entry name" value="NAD(P)-bd_dom_sf"/>
</dbReference>
<reference evidence="3 4" key="1">
    <citation type="submission" date="2019-02" db="EMBL/GenBank/DDBJ databases">
        <title>Draft genome sequences of novel Actinobacteria.</title>
        <authorList>
            <person name="Sahin N."/>
            <person name="Ay H."/>
            <person name="Saygin H."/>
        </authorList>
    </citation>
    <scope>NUCLEOTIDE SEQUENCE [LARGE SCALE GENOMIC DNA]</scope>
    <source>
        <strain evidence="3 4">KC603</strain>
    </source>
</reference>
<evidence type="ECO:0000313" key="3">
    <source>
        <dbReference type="EMBL" id="TDC50958.1"/>
    </source>
</evidence>
<comment type="similarity">
    <text evidence="1">Belongs to the short-chain dehydrogenases/reductases (SDR) family.</text>
</comment>
<protein>
    <submittedName>
        <fullName evidence="3">SDR family oxidoreductase</fullName>
    </submittedName>
</protein>
<dbReference type="EMBL" id="SMKL01000026">
    <property type="protein sequence ID" value="TDC50958.1"/>
    <property type="molecule type" value="Genomic_DNA"/>
</dbReference>
<dbReference type="PROSITE" id="PS51257">
    <property type="entry name" value="PROKAR_LIPOPROTEIN"/>
    <property type="match status" value="1"/>
</dbReference>
<evidence type="ECO:0000313" key="4">
    <source>
        <dbReference type="Proteomes" id="UP000295621"/>
    </source>
</evidence>
<comment type="caution">
    <text evidence="3">The sequence shown here is derived from an EMBL/GenBank/DDBJ whole genome shotgun (WGS) entry which is preliminary data.</text>
</comment>
<name>A0A4R4RMI2_9ACTN</name>
<dbReference type="SUPFAM" id="SSF51735">
    <property type="entry name" value="NAD(P)-binding Rossmann-fold domains"/>
    <property type="match status" value="1"/>
</dbReference>
<accession>A0A4R4RMI2</accession>
<dbReference type="OrthoDB" id="7064009at2"/>
<dbReference type="AlphaFoldDB" id="A0A4R4RMI2"/>
<dbReference type="Pfam" id="PF13561">
    <property type="entry name" value="adh_short_C2"/>
    <property type="match status" value="1"/>
</dbReference>
<dbReference type="CDD" id="cd05233">
    <property type="entry name" value="SDR_c"/>
    <property type="match status" value="1"/>
</dbReference>
<keyword evidence="4" id="KW-1185">Reference proteome</keyword>
<dbReference type="PRINTS" id="PR00081">
    <property type="entry name" value="GDHRDH"/>
</dbReference>
<dbReference type="PANTHER" id="PTHR24321:SF8">
    <property type="entry name" value="ESTRADIOL 17-BETA-DEHYDROGENASE 8-RELATED"/>
    <property type="match status" value="1"/>
</dbReference>
<dbReference type="InterPro" id="IPR002347">
    <property type="entry name" value="SDR_fam"/>
</dbReference>
<evidence type="ECO:0000256" key="2">
    <source>
        <dbReference type="ARBA" id="ARBA00023002"/>
    </source>
</evidence>
<dbReference type="PANTHER" id="PTHR24321">
    <property type="entry name" value="DEHYDROGENASES, SHORT CHAIN"/>
    <property type="match status" value="1"/>
</dbReference>
<dbReference type="Gene3D" id="3.40.50.720">
    <property type="entry name" value="NAD(P)-binding Rossmann-like Domain"/>
    <property type="match status" value="1"/>
</dbReference>
<keyword evidence="2" id="KW-0560">Oxidoreductase</keyword>
<sequence>MKILVCGGSGGIGSACVAALTTAGHDVLAVDRDAVTSGPGAGPVALDITAPGGADKAIDRAVEAFEGRLDGVVHAIGRSGRRLGDGPVSTCSDEAWRDVHRVNLDSVFWLLRAALPVLRDNGGGSVVVVGSALARTLDRDFLTAAYLTSKSAVETLVRAAAFEGAPGGVRVNVVAPGLVDTPMAARALTDPVISGRLPELMPLGRGGASAPDTVAAAVEWLLSPASSQVTGAVLPADGGWSLR</sequence>
<dbReference type="GO" id="GO:0016491">
    <property type="term" value="F:oxidoreductase activity"/>
    <property type="evidence" value="ECO:0007669"/>
    <property type="project" value="UniProtKB-KW"/>
</dbReference>
<proteinExistence type="inferred from homology"/>
<evidence type="ECO:0000256" key="1">
    <source>
        <dbReference type="ARBA" id="ARBA00006484"/>
    </source>
</evidence>
<gene>
    <name evidence="3" type="ORF">E1212_13530</name>
</gene>